<dbReference type="Pfam" id="PF02219">
    <property type="entry name" value="MTHFR"/>
    <property type="match status" value="1"/>
</dbReference>
<evidence type="ECO:0000256" key="6">
    <source>
        <dbReference type="ARBA" id="ARBA00023002"/>
    </source>
</evidence>
<reference evidence="10" key="2">
    <citation type="submission" date="2023-02" db="EMBL/GenBank/DDBJ databases">
        <authorList>
            <person name="Rayyan A."/>
            <person name="Meyer T."/>
            <person name="Kyndt J.A."/>
        </authorList>
    </citation>
    <scope>NUCLEOTIDE SEQUENCE</scope>
    <source>
        <strain evidence="10">DSM 9987</strain>
    </source>
</reference>
<evidence type="ECO:0000256" key="2">
    <source>
        <dbReference type="ARBA" id="ARBA00004777"/>
    </source>
</evidence>
<comment type="caution">
    <text evidence="10">The sequence shown here is derived from an EMBL/GenBank/DDBJ whole genome shotgun (WGS) entry which is preliminary data.</text>
</comment>
<keyword evidence="6 9" id="KW-0560">Oxidoreductase</keyword>
<gene>
    <name evidence="10" type="ORF">PQJ73_27630</name>
</gene>
<name>A0ABT5JJB7_RHOTP</name>
<dbReference type="EMBL" id="JAQQLI010000074">
    <property type="protein sequence ID" value="MDC7789468.1"/>
    <property type="molecule type" value="Genomic_DNA"/>
</dbReference>
<evidence type="ECO:0000256" key="9">
    <source>
        <dbReference type="RuleBase" id="RU003862"/>
    </source>
</evidence>
<organism evidence="10 11">
    <name type="scientific">Rhodoplanes tepidamans</name>
    <name type="common">Rhodoplanes cryptolactis</name>
    <dbReference type="NCBI Taxonomy" id="200616"/>
    <lineage>
        <taxon>Bacteria</taxon>
        <taxon>Pseudomonadati</taxon>
        <taxon>Pseudomonadota</taxon>
        <taxon>Alphaproteobacteria</taxon>
        <taxon>Hyphomicrobiales</taxon>
        <taxon>Nitrobacteraceae</taxon>
        <taxon>Rhodoplanes</taxon>
    </lineage>
</organism>
<protein>
    <recommendedName>
        <fullName evidence="9">Methylenetetrahydrofolate reductase</fullName>
    </recommendedName>
</protein>
<comment type="catalytic activity">
    <reaction evidence="8">
        <text>(6S)-5-methyl-5,6,7,8-tetrahydrofolate + NAD(+) = (6R)-5,10-methylene-5,6,7,8-tetrahydrofolate + NADH + H(+)</text>
        <dbReference type="Rhea" id="RHEA:19821"/>
        <dbReference type="ChEBI" id="CHEBI:15378"/>
        <dbReference type="ChEBI" id="CHEBI:15636"/>
        <dbReference type="ChEBI" id="CHEBI:18608"/>
        <dbReference type="ChEBI" id="CHEBI:57540"/>
        <dbReference type="ChEBI" id="CHEBI:57945"/>
        <dbReference type="EC" id="1.5.1.54"/>
    </reaction>
    <physiologicalReaction direction="right-to-left" evidence="8">
        <dbReference type="Rhea" id="RHEA:19823"/>
    </physiologicalReaction>
</comment>
<dbReference type="RefSeq" id="WP_272780293.1">
    <property type="nucleotide sequence ID" value="NZ_JAQQLI010000074.1"/>
</dbReference>
<comment type="cofactor">
    <cofactor evidence="1 9">
        <name>FAD</name>
        <dbReference type="ChEBI" id="CHEBI:57692"/>
    </cofactor>
</comment>
<dbReference type="PANTHER" id="PTHR45754:SF3">
    <property type="entry name" value="METHYLENETETRAHYDROFOLATE REDUCTASE (NADPH)"/>
    <property type="match status" value="1"/>
</dbReference>
<keyword evidence="5 9" id="KW-0274">FAD</keyword>
<dbReference type="InterPro" id="IPR029041">
    <property type="entry name" value="FAD-linked_oxidoreductase-like"/>
</dbReference>
<dbReference type="SUPFAM" id="SSF51730">
    <property type="entry name" value="FAD-linked oxidoreductase"/>
    <property type="match status" value="1"/>
</dbReference>
<keyword evidence="11" id="KW-1185">Reference proteome</keyword>
<evidence type="ECO:0000256" key="5">
    <source>
        <dbReference type="ARBA" id="ARBA00022827"/>
    </source>
</evidence>
<dbReference type="PANTHER" id="PTHR45754">
    <property type="entry name" value="METHYLENETETRAHYDROFOLATE REDUCTASE"/>
    <property type="match status" value="1"/>
</dbReference>
<proteinExistence type="inferred from homology"/>
<dbReference type="Gene3D" id="3.20.20.220">
    <property type="match status" value="1"/>
</dbReference>
<evidence type="ECO:0000256" key="1">
    <source>
        <dbReference type="ARBA" id="ARBA00001974"/>
    </source>
</evidence>
<evidence type="ECO:0000256" key="3">
    <source>
        <dbReference type="ARBA" id="ARBA00006743"/>
    </source>
</evidence>
<keyword evidence="4 9" id="KW-0285">Flavoprotein</keyword>
<evidence type="ECO:0000256" key="8">
    <source>
        <dbReference type="ARBA" id="ARBA00048628"/>
    </source>
</evidence>
<sequence length="317" mass="32459">MVQMQAALRRRDGEMDETIVSIAAFMARATFETTRLGPDDAGALRAHAAPGTPVYVSALPAKPFADQRAVVEAVRAAGFEPVPHLAVRSVASIAALSDHLGRMVERAGVSRVLVIGGDRSEAAGPFRAAVELIESGLLQSLGIREVGIAGYPDGHPRLAPIALERALAAKLAAAGETGLAAHIVTQFTVAADPVVGWLARLRAEGIDHPVRVGFAGPASVAALLRYAKICGVRASAQGLARNVGLARDMLGRAAPDRVVRGVAAACRRAADGDGGFGEVTPHLYAFGGLAAAVRWAAAVAAGRIALDGGGGFAVMPP</sequence>
<evidence type="ECO:0000313" key="11">
    <source>
        <dbReference type="Proteomes" id="UP001165652"/>
    </source>
</evidence>
<comment type="pathway">
    <text evidence="2 9">One-carbon metabolism; tetrahydrofolate interconversion.</text>
</comment>
<dbReference type="Proteomes" id="UP001165652">
    <property type="component" value="Unassembled WGS sequence"/>
</dbReference>
<accession>A0ABT5JJB7</accession>
<dbReference type="InterPro" id="IPR003171">
    <property type="entry name" value="Mehydrof_redctse-like"/>
</dbReference>
<evidence type="ECO:0000256" key="4">
    <source>
        <dbReference type="ARBA" id="ARBA00022630"/>
    </source>
</evidence>
<comment type="pathway">
    <text evidence="7">Amino-acid biosynthesis; L-methionine biosynthesis via de novo pathway.</text>
</comment>
<comment type="similarity">
    <text evidence="3 9">Belongs to the methylenetetrahydrofolate reductase family.</text>
</comment>
<evidence type="ECO:0000256" key="7">
    <source>
        <dbReference type="ARBA" id="ARBA00034478"/>
    </source>
</evidence>
<reference evidence="10" key="1">
    <citation type="journal article" date="2023" name="Microbiol Resour">
        <title>Genome Sequences of Rhodoplanes serenus and Two Thermotolerant Strains, Rhodoplanes tepidamans and 'Rhodoplanes cryptolactis,' Further Refine the Genus.</title>
        <authorList>
            <person name="Rayyan A.A."/>
            <person name="Kyndt J.A."/>
        </authorList>
    </citation>
    <scope>NUCLEOTIDE SEQUENCE</scope>
    <source>
        <strain evidence="10">DSM 9987</strain>
    </source>
</reference>
<dbReference type="GO" id="GO:0004489">
    <property type="term" value="F:methylenetetrahydrofolate reductase [NAD(P)H] activity"/>
    <property type="evidence" value="ECO:0007669"/>
    <property type="project" value="UniProtKB-EC"/>
</dbReference>
<evidence type="ECO:0000313" key="10">
    <source>
        <dbReference type="EMBL" id="MDC7789468.1"/>
    </source>
</evidence>